<feature type="region of interest" description="Disordered" evidence="1">
    <location>
        <begin position="1"/>
        <end position="111"/>
    </location>
</feature>
<feature type="region of interest" description="Disordered" evidence="1">
    <location>
        <begin position="481"/>
        <end position="566"/>
    </location>
</feature>
<comment type="caution">
    <text evidence="3">The sequence shown here is derived from an EMBL/GenBank/DDBJ whole genome shotgun (WGS) entry which is preliminary data.</text>
</comment>
<feature type="compositionally biased region" description="Polar residues" evidence="1">
    <location>
        <begin position="132"/>
        <end position="156"/>
    </location>
</feature>
<dbReference type="GO" id="GO:0003677">
    <property type="term" value="F:DNA binding"/>
    <property type="evidence" value="ECO:0007669"/>
    <property type="project" value="TreeGrafter"/>
</dbReference>
<evidence type="ECO:0000313" key="4">
    <source>
        <dbReference type="Proteomes" id="UP001150538"/>
    </source>
</evidence>
<dbReference type="AlphaFoldDB" id="A0A9W8DJ82"/>
<dbReference type="PANTHER" id="PTHR23389:SF21">
    <property type="entry name" value="ATPASE FAMILY AAA DOMAIN-CONTAINING PROTEIN 5"/>
    <property type="match status" value="1"/>
</dbReference>
<feature type="compositionally biased region" description="Low complexity" evidence="1">
    <location>
        <begin position="1057"/>
        <end position="1082"/>
    </location>
</feature>
<feature type="compositionally biased region" description="Polar residues" evidence="1">
    <location>
        <begin position="41"/>
        <end position="51"/>
    </location>
</feature>
<dbReference type="Proteomes" id="UP001150538">
    <property type="component" value="Unassembled WGS sequence"/>
</dbReference>
<name>A0A9W8DJ82_9FUNG</name>
<feature type="compositionally biased region" description="Polar residues" evidence="1">
    <location>
        <begin position="165"/>
        <end position="177"/>
    </location>
</feature>
<feature type="compositionally biased region" description="Low complexity" evidence="1">
    <location>
        <begin position="459"/>
        <end position="470"/>
    </location>
</feature>
<feature type="region of interest" description="Disordered" evidence="1">
    <location>
        <begin position="454"/>
        <end position="473"/>
    </location>
</feature>
<feature type="region of interest" description="Disordered" evidence="1">
    <location>
        <begin position="702"/>
        <end position="753"/>
    </location>
</feature>
<gene>
    <name evidence="3" type="ORF">H4219_006253</name>
</gene>
<sequence>MQQLLLTSQSEAKAQHVVSDNEDKCNNNGDTETKSKGCKVPNNQTLTQSLLGTAGTIKEGTASGSDDDNNNNKNNNSNIVIVIQDTEAEPQTTTTTTAPSQNFNKDNKKKSDPNAAVPFFFMKNSQKKLLKASNSKTNRSPGESTTDSINSATPPNTRKPRKYNKQSNGGKQKNSSSLLLGITRASSEYKLPPPPPVPIVYASKEDRQRFQAIFQNEVSNVSRNNTGFAIKTELLEAGLPDSAIFKGGHIPTPKYSDHARDNGSDQSELKDSKLLRNENCDDIINSCIYDNSSLTIGDYFKTKNQTESQIGSKYIEPSDSEHANINFCDHLKLRKGNIFVSHDLPNSLLSQMTDPNHRHQYNNCKSILSNLQKKLTDNKDQQNISDLVNIINKDDDTSPPTSSSSSSMLFVDQYQPKCVSDMIGQESAGILAQLIEWLESMKLKQSAMSEIPKSGMWETTSTVSTNVSDSEPGQSAIIENIDNSIDPGAEYNPKLDDSDDDDDFMSPKKPNPRKSSARKRRQSADTNGLNADMPPLPPSTNNTRKSKKQKTSAGITTRKQKHSDKLKQELRELLGIDKNSNRRPKIVRRYARHKPTPVSSSSASSHTTANSSNYFSGIDYFYDFEDKEFSDSDTSHPIPKFSRADNNLALLVGPPGCGKTAAVYACASQCGYQVHELHPGNKRRGQDIMAELEELIQTHVVVGGGGSSSSNNNNSNNRNNNSGDGIRTKSLFDFQKPSSSTTTTATTSTSSTSTTHEKQQILILIEQIDVLFDVLDQGMWNSLRTLASKSKRPIIATCNDFELVQRQIVQQNSSPAAYSNDFENHGNPENSSNSFVSGRGGVFSRIWKLSSPNVNEVESYLYMLALDNGIVFKDTKQLGNLYKQMKCDLRRTMNQLDFLCRLPAGYPYVSKKINDPEEVVLVDIDSAVTKYAENSIVDLKTNQLPQNPREKVGISVLVADMNVPNHNNIMGSLTDFDKPSLVDNNIIKEMDLFELADYFENVSLNHLYYSGQLISNEMIKEPVYTTTWASSFTNSIATAATASITSFGGGGGGGNNGSTYSNTNTMNDNSGNPPLNNTNSSLSSPSIAAATAANNFSNKISDKILGINYLTLNPNHIINKPIDYNNYPPLPIQFQAYFKSKTSISALPLPNNNNQQQHYYKQNLSYNIESILNNHTNVAWEILPKLNYSGDYLPYLGIMAIWDHVHKNPGLLSLIFSSSTNTIAEDCNGNDDQTNRSAITTASIANLLLNKENLTNALNTITTGINTTPET</sequence>
<feature type="compositionally biased region" description="Low complexity" evidence="1">
    <location>
        <begin position="738"/>
        <end position="753"/>
    </location>
</feature>
<dbReference type="Gene3D" id="3.40.50.300">
    <property type="entry name" value="P-loop containing nucleotide triphosphate hydrolases"/>
    <property type="match status" value="1"/>
</dbReference>
<dbReference type="InterPro" id="IPR027417">
    <property type="entry name" value="P-loop_NTPase"/>
</dbReference>
<evidence type="ECO:0000259" key="2">
    <source>
        <dbReference type="Pfam" id="PF00004"/>
    </source>
</evidence>
<organism evidence="3 4">
    <name type="scientific">Mycoemilia scoparia</name>
    <dbReference type="NCBI Taxonomy" id="417184"/>
    <lineage>
        <taxon>Eukaryota</taxon>
        <taxon>Fungi</taxon>
        <taxon>Fungi incertae sedis</taxon>
        <taxon>Zoopagomycota</taxon>
        <taxon>Kickxellomycotina</taxon>
        <taxon>Kickxellomycetes</taxon>
        <taxon>Kickxellales</taxon>
        <taxon>Kickxellaceae</taxon>
        <taxon>Mycoemilia</taxon>
    </lineage>
</organism>
<evidence type="ECO:0000256" key="1">
    <source>
        <dbReference type="SAM" id="MobiDB-lite"/>
    </source>
</evidence>
<feature type="compositionally biased region" description="Basic and acidic residues" evidence="1">
    <location>
        <begin position="19"/>
        <end position="35"/>
    </location>
</feature>
<dbReference type="GO" id="GO:0016887">
    <property type="term" value="F:ATP hydrolysis activity"/>
    <property type="evidence" value="ECO:0007669"/>
    <property type="project" value="InterPro"/>
</dbReference>
<feature type="compositionally biased region" description="Basic residues" evidence="1">
    <location>
        <begin position="510"/>
        <end position="521"/>
    </location>
</feature>
<accession>A0A9W8DJ82</accession>
<protein>
    <recommendedName>
        <fullName evidence="2">ATPase AAA-type core domain-containing protein</fullName>
    </recommendedName>
</protein>
<feature type="region of interest" description="Disordered" evidence="1">
    <location>
        <begin position="248"/>
        <end position="270"/>
    </location>
</feature>
<feature type="region of interest" description="Disordered" evidence="1">
    <location>
        <begin position="1051"/>
        <end position="1082"/>
    </location>
</feature>
<dbReference type="GO" id="GO:0005524">
    <property type="term" value="F:ATP binding"/>
    <property type="evidence" value="ECO:0007669"/>
    <property type="project" value="InterPro"/>
</dbReference>
<reference evidence="3" key="1">
    <citation type="submission" date="2022-07" db="EMBL/GenBank/DDBJ databases">
        <title>Phylogenomic reconstructions and comparative analyses of Kickxellomycotina fungi.</title>
        <authorList>
            <person name="Reynolds N.K."/>
            <person name="Stajich J.E."/>
            <person name="Barry K."/>
            <person name="Grigoriev I.V."/>
            <person name="Crous P."/>
            <person name="Smith M.E."/>
        </authorList>
    </citation>
    <scope>NUCLEOTIDE SEQUENCE</scope>
    <source>
        <strain evidence="3">NBRC 100468</strain>
    </source>
</reference>
<feature type="region of interest" description="Disordered" evidence="1">
    <location>
        <begin position="128"/>
        <end position="177"/>
    </location>
</feature>
<dbReference type="GO" id="GO:0005634">
    <property type="term" value="C:nucleus"/>
    <property type="evidence" value="ECO:0007669"/>
    <property type="project" value="TreeGrafter"/>
</dbReference>
<evidence type="ECO:0000313" key="3">
    <source>
        <dbReference type="EMBL" id="KAJ1910231.1"/>
    </source>
</evidence>
<keyword evidence="4" id="KW-1185">Reference proteome</keyword>
<dbReference type="EMBL" id="JANBPU010000609">
    <property type="protein sequence ID" value="KAJ1910231.1"/>
    <property type="molecule type" value="Genomic_DNA"/>
</dbReference>
<feature type="compositionally biased region" description="Basic and acidic residues" evidence="1">
    <location>
        <begin position="255"/>
        <end position="270"/>
    </location>
</feature>
<dbReference type="SUPFAM" id="SSF52540">
    <property type="entry name" value="P-loop containing nucleoside triphosphate hydrolases"/>
    <property type="match status" value="1"/>
</dbReference>
<feature type="compositionally biased region" description="Polar residues" evidence="1">
    <location>
        <begin position="1"/>
        <end position="12"/>
    </location>
</feature>
<dbReference type="Pfam" id="PF00004">
    <property type="entry name" value="AAA"/>
    <property type="match status" value="1"/>
</dbReference>
<proteinExistence type="predicted"/>
<feature type="domain" description="ATPase AAA-type core" evidence="2">
    <location>
        <begin position="650"/>
        <end position="809"/>
    </location>
</feature>
<dbReference type="OrthoDB" id="9996895at2759"/>
<dbReference type="GO" id="GO:0006260">
    <property type="term" value="P:DNA replication"/>
    <property type="evidence" value="ECO:0007669"/>
    <property type="project" value="UniProtKB-KW"/>
</dbReference>
<dbReference type="InterPro" id="IPR003959">
    <property type="entry name" value="ATPase_AAA_core"/>
</dbReference>
<feature type="compositionally biased region" description="Low complexity" evidence="1">
    <location>
        <begin position="708"/>
        <end position="725"/>
    </location>
</feature>
<feature type="non-terminal residue" evidence="3">
    <location>
        <position position="1271"/>
    </location>
</feature>
<dbReference type="PANTHER" id="PTHR23389">
    <property type="entry name" value="CHROMOSOME TRANSMISSION FIDELITY FACTOR 18"/>
    <property type="match status" value="1"/>
</dbReference>